<name>A0ABP4LZT0_9ACTN</name>
<comment type="caution">
    <text evidence="1">The sequence shown here is derived from an EMBL/GenBank/DDBJ whole genome shotgun (WGS) entry which is preliminary data.</text>
</comment>
<reference evidence="2" key="1">
    <citation type="journal article" date="2019" name="Int. J. Syst. Evol. Microbiol.">
        <title>The Global Catalogue of Microorganisms (GCM) 10K type strain sequencing project: providing services to taxonomists for standard genome sequencing and annotation.</title>
        <authorList>
            <consortium name="The Broad Institute Genomics Platform"/>
            <consortium name="The Broad Institute Genome Sequencing Center for Infectious Disease"/>
            <person name="Wu L."/>
            <person name="Ma J."/>
        </authorList>
    </citation>
    <scope>NUCLEOTIDE SEQUENCE [LARGE SCALE GENOMIC DNA]</scope>
    <source>
        <strain evidence="2">JCM 14303</strain>
    </source>
</reference>
<protein>
    <recommendedName>
        <fullName evidence="3">Glycosyl transferase family 2</fullName>
    </recommendedName>
</protein>
<evidence type="ECO:0000313" key="1">
    <source>
        <dbReference type="EMBL" id="GAA1534730.1"/>
    </source>
</evidence>
<accession>A0ABP4LZT0</accession>
<dbReference type="EMBL" id="BAAANC010000002">
    <property type="protein sequence ID" value="GAA1534730.1"/>
    <property type="molecule type" value="Genomic_DNA"/>
</dbReference>
<dbReference type="RefSeq" id="WP_344176368.1">
    <property type="nucleotide sequence ID" value="NZ_BAAANC010000002.1"/>
</dbReference>
<evidence type="ECO:0008006" key="3">
    <source>
        <dbReference type="Google" id="ProtNLM"/>
    </source>
</evidence>
<keyword evidence="2" id="KW-1185">Reference proteome</keyword>
<evidence type="ECO:0000313" key="2">
    <source>
        <dbReference type="Proteomes" id="UP001500363"/>
    </source>
</evidence>
<gene>
    <name evidence="1" type="ORF">GCM10009741_41500</name>
</gene>
<dbReference type="Proteomes" id="UP001500363">
    <property type="component" value="Unassembled WGS sequence"/>
</dbReference>
<proteinExistence type="predicted"/>
<organism evidence="1 2">
    <name type="scientific">Kribbella lupini</name>
    <dbReference type="NCBI Taxonomy" id="291602"/>
    <lineage>
        <taxon>Bacteria</taxon>
        <taxon>Bacillati</taxon>
        <taxon>Actinomycetota</taxon>
        <taxon>Actinomycetes</taxon>
        <taxon>Propionibacteriales</taxon>
        <taxon>Kribbellaceae</taxon>
        <taxon>Kribbella</taxon>
    </lineage>
</organism>
<sequence length="376" mass="41647">MSASLKHVASHASLLRDVSAVSPEPSTAHLDAIVVPASRPNLQRLIKLSAVLSVPLVVLCSRRARIQKVAEQVKATPDARALVVDVPDRYQLLEFRPRTSAKAFRTASAGRSSDLSMKRNIGLVLARLQGWEKILFVDDDIDQISLGDVARFSNLLDRHPVAAMASTHFPDNSVVCHARRLAGFGQDVFVGGAALGVNTQHTAVSFFPDIYNEDWFFFAQHAAERSLPKIGEVRQDEYDPFADPERAACQEFGDLLGEGLYALFSGRPGLDLKDQLDVATSDDHWRLFIEDRRAMIQATSERLSARRGGGWSSVQASLLRAGEQLASISPKVCAEFIQQWRIDDESWQRIIPRPDTALSEAEAMDALHLTDWIPRD</sequence>